<keyword evidence="2" id="KW-1185">Reference proteome</keyword>
<protein>
    <submittedName>
        <fullName evidence="1">Uncharacterized protein</fullName>
    </submittedName>
</protein>
<evidence type="ECO:0000313" key="2">
    <source>
        <dbReference type="Proteomes" id="UP001209885"/>
    </source>
</evidence>
<proteinExistence type="predicted"/>
<dbReference type="Proteomes" id="UP001209885">
    <property type="component" value="Unassembled WGS sequence"/>
</dbReference>
<name>A0ABT3RQV7_9BACT</name>
<reference evidence="1 2" key="1">
    <citation type="submission" date="2022-11" db="EMBL/GenBank/DDBJ databases">
        <title>The characterization of three novel Bacteroidetes species and genomic analysis of their roles in tidal elemental geochemical cycles.</title>
        <authorList>
            <person name="Ma K."/>
        </authorList>
    </citation>
    <scope>NUCLEOTIDE SEQUENCE [LARGE SCALE GENOMIC DNA]</scope>
    <source>
        <strain evidence="1 2">M17</strain>
    </source>
</reference>
<dbReference type="RefSeq" id="WP_266056047.1">
    <property type="nucleotide sequence ID" value="NZ_JAPFQN010000004.1"/>
</dbReference>
<accession>A0ABT3RQV7</accession>
<evidence type="ECO:0000313" key="1">
    <source>
        <dbReference type="EMBL" id="MCX2743647.1"/>
    </source>
</evidence>
<dbReference type="EMBL" id="JAPFQN010000004">
    <property type="protein sequence ID" value="MCX2743647.1"/>
    <property type="molecule type" value="Genomic_DNA"/>
</dbReference>
<comment type="caution">
    <text evidence="1">The sequence shown here is derived from an EMBL/GenBank/DDBJ whole genome shotgun (WGS) entry which is preliminary data.</text>
</comment>
<gene>
    <name evidence="1" type="ORF">OO013_07215</name>
</gene>
<organism evidence="1 2">
    <name type="scientific">Mangrovivirga halotolerans</name>
    <dbReference type="NCBI Taxonomy" id="2993936"/>
    <lineage>
        <taxon>Bacteria</taxon>
        <taxon>Pseudomonadati</taxon>
        <taxon>Bacteroidota</taxon>
        <taxon>Cytophagia</taxon>
        <taxon>Cytophagales</taxon>
        <taxon>Mangrovivirgaceae</taxon>
        <taxon>Mangrovivirga</taxon>
    </lineage>
</organism>
<sequence length="597" mass="68738">MKHQPKHGFWDIPYFRIPLLYNQKYLSTMITRIYRAGFLCLITIFLFNSCQDERLLPEVEMHEKLFGEKLENPYSVENMQKAWDNVKPELSKSGRFNVENVNITTTHYYVRFLPKDSIELDILLKDTVLELYTYPLDYEQTISGEFNYHDPSIPLDKPTYQYTVVLADYDFPNIDYEILDELFLPDEIGHTPGGRVVYPIEPCIQPYLVNEAMRITQNYSEIAPIEDCGGGNSGGGGSYGGGSSGGGSTGECRRCPKGQILVENPYSGKIFRDGKFYDGVPKVKARARKWFKIKTAYTNDDGEFVIKHVFGGNREVNYGIKYSNHHALVRPVAVGFGPAFLNGPKQSGPWEYRSNRGSRSYLWGTIMRGVYDYHYIWAPKFNIGRPPNDIKIRACAGNDCGSMNMLHKITEVPTGGLGRWVFSDIRIGNKDDEYNTLYKTVIHELGHAAHWNLVGDWVPDKTWNMMFSKKMVREAWASGIADEVHYFKFPVIGRWYDPCFINNKNGNYGVNAMIDDGYPRVLVRDLIDTTNEFNPLRRECDLNDQVYGFTLSEVFYALKGANSNKTNTAMSEWRDNLIYKRPNQKINLINYFQQWEK</sequence>